<evidence type="ECO:0000256" key="1">
    <source>
        <dbReference type="SAM" id="Phobius"/>
    </source>
</evidence>
<keyword evidence="3" id="KW-1185">Reference proteome</keyword>
<evidence type="ECO:0000313" key="2">
    <source>
        <dbReference type="EMBL" id="AEW06156.1"/>
    </source>
</evidence>
<dbReference type="AlphaFoldDB" id="G8TXV0"/>
<name>G8TXV0_SULAD</name>
<feature type="transmembrane region" description="Helical" evidence="1">
    <location>
        <begin position="128"/>
        <end position="149"/>
    </location>
</feature>
<accession>G8TXV0</accession>
<keyword evidence="1" id="KW-0812">Transmembrane</keyword>
<dbReference type="STRING" id="679936.Sulac_2694"/>
<dbReference type="EMBL" id="CP003179">
    <property type="protein sequence ID" value="AEW06156.1"/>
    <property type="molecule type" value="Genomic_DNA"/>
</dbReference>
<reference evidence="2 3" key="2">
    <citation type="journal article" date="2012" name="Stand. Genomic Sci.">
        <title>Complete genome sequence of the moderately thermophilic mineral-sulfide-oxidizing firmicute Sulfobacillus acidophilus type strain (NAL(T)).</title>
        <authorList>
            <person name="Anderson I."/>
            <person name="Chertkov O."/>
            <person name="Chen A."/>
            <person name="Saunders E."/>
            <person name="Lapidus A."/>
            <person name="Nolan M."/>
            <person name="Lucas S."/>
            <person name="Hammon N."/>
            <person name="Deshpande S."/>
            <person name="Cheng J.F."/>
            <person name="Han C."/>
            <person name="Tapia R."/>
            <person name="Goodwin L.A."/>
            <person name="Pitluck S."/>
            <person name="Liolios K."/>
            <person name="Pagani I."/>
            <person name="Ivanova N."/>
            <person name="Mikhailova N."/>
            <person name="Pati A."/>
            <person name="Palaniappan K."/>
            <person name="Land M."/>
            <person name="Pan C."/>
            <person name="Rohde M."/>
            <person name="Pukall R."/>
            <person name="Goker M."/>
            <person name="Detter J.C."/>
            <person name="Woyke T."/>
            <person name="Bristow J."/>
            <person name="Eisen J.A."/>
            <person name="Markowitz V."/>
            <person name="Hugenholtz P."/>
            <person name="Kyrpides N.C."/>
            <person name="Klenk H.P."/>
            <person name="Mavromatis K."/>
        </authorList>
    </citation>
    <scope>NUCLEOTIDE SEQUENCE [LARGE SCALE GENOMIC DNA]</scope>
    <source>
        <strain evidence="3">ATCC 700253 / DSM 10332 / NAL</strain>
    </source>
</reference>
<dbReference type="PATRIC" id="fig|679936.5.peg.2788"/>
<sequence length="171" mass="18206">MGHSKQKGVFGLALVIGYGTLLFLVYAAPALLTLSPLTYGRVMSLAHFVVFLVSIVGFVGLGHALARRGRPRFWVGVGLGGLIGALGTAVTQYVSHLPQAETAFIQQLHGVPREAAVTMLHLHLVTSIILSILMNAVIWAFVGGLATWWGGLVVRRPTPDQPTAEQDRSAG</sequence>
<feature type="transmembrane region" description="Helical" evidence="1">
    <location>
        <begin position="73"/>
        <end position="94"/>
    </location>
</feature>
<organism evidence="2 3">
    <name type="scientific">Sulfobacillus acidophilus (strain ATCC 700253 / DSM 10332 / NAL)</name>
    <dbReference type="NCBI Taxonomy" id="679936"/>
    <lineage>
        <taxon>Bacteria</taxon>
        <taxon>Bacillati</taxon>
        <taxon>Bacillota</taxon>
        <taxon>Clostridia</taxon>
        <taxon>Eubacteriales</taxon>
        <taxon>Clostridiales Family XVII. Incertae Sedis</taxon>
        <taxon>Sulfobacillus</taxon>
    </lineage>
</organism>
<keyword evidence="1" id="KW-0472">Membrane</keyword>
<protein>
    <recommendedName>
        <fullName evidence="4">DUF4199 domain-containing protein</fullName>
    </recommendedName>
</protein>
<feature type="transmembrane region" description="Helical" evidence="1">
    <location>
        <begin position="12"/>
        <end position="32"/>
    </location>
</feature>
<evidence type="ECO:0008006" key="4">
    <source>
        <dbReference type="Google" id="ProtNLM"/>
    </source>
</evidence>
<dbReference type="KEGG" id="sap:Sulac_2694"/>
<evidence type="ECO:0000313" key="3">
    <source>
        <dbReference type="Proteomes" id="UP000005439"/>
    </source>
</evidence>
<reference evidence="3" key="1">
    <citation type="submission" date="2011-12" db="EMBL/GenBank/DDBJ databases">
        <title>The complete genome of chromosome of Sulfobacillus acidophilus DSM 10332.</title>
        <authorList>
            <person name="Lucas S."/>
            <person name="Han J."/>
            <person name="Lapidus A."/>
            <person name="Bruce D."/>
            <person name="Goodwin L."/>
            <person name="Pitluck S."/>
            <person name="Peters L."/>
            <person name="Kyrpides N."/>
            <person name="Mavromatis K."/>
            <person name="Ivanova N."/>
            <person name="Mikhailova N."/>
            <person name="Chertkov O."/>
            <person name="Saunders E."/>
            <person name="Detter J.C."/>
            <person name="Tapia R."/>
            <person name="Han C."/>
            <person name="Land M."/>
            <person name="Hauser L."/>
            <person name="Markowitz V."/>
            <person name="Cheng J.-F."/>
            <person name="Hugenholtz P."/>
            <person name="Woyke T."/>
            <person name="Wu D."/>
            <person name="Pukall R."/>
            <person name="Gehrich-Schroeter G."/>
            <person name="Schneider S."/>
            <person name="Klenk H.-P."/>
            <person name="Eisen J.A."/>
        </authorList>
    </citation>
    <scope>NUCLEOTIDE SEQUENCE [LARGE SCALE GENOMIC DNA]</scope>
    <source>
        <strain evidence="3">ATCC 700253 / DSM 10332 / NAL</strain>
    </source>
</reference>
<dbReference type="Proteomes" id="UP000005439">
    <property type="component" value="Chromosome"/>
</dbReference>
<proteinExistence type="predicted"/>
<feature type="transmembrane region" description="Helical" evidence="1">
    <location>
        <begin position="44"/>
        <end position="66"/>
    </location>
</feature>
<gene>
    <name evidence="2" type="ordered locus">Sulac_2694</name>
</gene>
<keyword evidence="1" id="KW-1133">Transmembrane helix</keyword>
<dbReference type="HOGENOM" id="CLU_1562069_0_0_9"/>